<dbReference type="InterPro" id="IPR041049">
    <property type="entry name" value="DUF5615"/>
</dbReference>
<evidence type="ECO:0000313" key="2">
    <source>
        <dbReference type="EMBL" id="MBR0797352.1"/>
    </source>
</evidence>
<sequence>MTRFLLDECVSPKLVAKLWDRGMDTIHVRDRGMLGAPDYEVWRYGQSDNRTICTINYNDFLRLARGEPAGHFGVLAIASGANPIGQFDMVTAAMNWVTAVSNSGSGFLNRYLEVDDDGEIILAEVHYGEN</sequence>
<dbReference type="Pfam" id="PF18480">
    <property type="entry name" value="DUF5615"/>
    <property type="match status" value="1"/>
</dbReference>
<dbReference type="EMBL" id="JAFCJH010000017">
    <property type="protein sequence ID" value="MBR0797352.1"/>
    <property type="molecule type" value="Genomic_DNA"/>
</dbReference>
<gene>
    <name evidence="2" type="ORF">JQ615_18350</name>
</gene>
<name>A0ABS5FKQ2_9BRAD</name>
<proteinExistence type="predicted"/>
<reference evidence="3" key="1">
    <citation type="journal article" date="2021" name="ISME J.">
        <title>Evolutionary origin and ecological implication of a unique nif island in free-living Bradyrhizobium lineages.</title>
        <authorList>
            <person name="Tao J."/>
        </authorList>
    </citation>
    <scope>NUCLEOTIDE SEQUENCE [LARGE SCALE GENOMIC DNA]</scope>
    <source>
        <strain evidence="3">SZCCT0434</strain>
    </source>
</reference>
<feature type="domain" description="DUF5615" evidence="1">
    <location>
        <begin position="3"/>
        <end position="98"/>
    </location>
</feature>
<protein>
    <submittedName>
        <fullName evidence="2">DUF5615 family PIN-like protein</fullName>
    </submittedName>
</protein>
<dbReference type="Proteomes" id="UP001315278">
    <property type="component" value="Unassembled WGS sequence"/>
</dbReference>
<keyword evidence="3" id="KW-1185">Reference proteome</keyword>
<evidence type="ECO:0000259" key="1">
    <source>
        <dbReference type="Pfam" id="PF18480"/>
    </source>
</evidence>
<organism evidence="2 3">
    <name type="scientific">Bradyrhizobium jicamae</name>
    <dbReference type="NCBI Taxonomy" id="280332"/>
    <lineage>
        <taxon>Bacteria</taxon>
        <taxon>Pseudomonadati</taxon>
        <taxon>Pseudomonadota</taxon>
        <taxon>Alphaproteobacteria</taxon>
        <taxon>Hyphomicrobiales</taxon>
        <taxon>Nitrobacteraceae</taxon>
        <taxon>Bradyrhizobium</taxon>
    </lineage>
</organism>
<accession>A0ABS5FKQ2</accession>
<evidence type="ECO:0000313" key="3">
    <source>
        <dbReference type="Proteomes" id="UP001315278"/>
    </source>
</evidence>
<comment type="caution">
    <text evidence="2">The sequence shown here is derived from an EMBL/GenBank/DDBJ whole genome shotgun (WGS) entry which is preliminary data.</text>
</comment>